<dbReference type="InterPro" id="IPR000757">
    <property type="entry name" value="Beta-glucanase-like"/>
</dbReference>
<evidence type="ECO:0000259" key="7">
    <source>
        <dbReference type="PROSITE" id="PS51762"/>
    </source>
</evidence>
<dbReference type="Pfam" id="PF26113">
    <property type="entry name" value="GH16_XgeA"/>
    <property type="match status" value="1"/>
</dbReference>
<dbReference type="FunFam" id="2.60.120.200:FF:000114">
    <property type="entry name" value="Probable endo-1,3(4)-beta-glucanase NFIA_089530"/>
    <property type="match status" value="1"/>
</dbReference>
<dbReference type="EC" id="3.2.1.6" evidence="3"/>
<reference evidence="8" key="1">
    <citation type="journal article" date="2020" name="Stud. Mycol.">
        <title>101 Dothideomycetes genomes: a test case for predicting lifestyles and emergence of pathogens.</title>
        <authorList>
            <person name="Haridas S."/>
            <person name="Albert R."/>
            <person name="Binder M."/>
            <person name="Bloem J."/>
            <person name="Labutti K."/>
            <person name="Salamov A."/>
            <person name="Andreopoulos B."/>
            <person name="Baker S."/>
            <person name="Barry K."/>
            <person name="Bills G."/>
            <person name="Bluhm B."/>
            <person name="Cannon C."/>
            <person name="Castanera R."/>
            <person name="Culley D."/>
            <person name="Daum C."/>
            <person name="Ezra D."/>
            <person name="Gonzalez J."/>
            <person name="Henrissat B."/>
            <person name="Kuo A."/>
            <person name="Liang C."/>
            <person name="Lipzen A."/>
            <person name="Lutzoni F."/>
            <person name="Magnuson J."/>
            <person name="Mondo S."/>
            <person name="Nolan M."/>
            <person name="Ohm R."/>
            <person name="Pangilinan J."/>
            <person name="Park H.-J."/>
            <person name="Ramirez L."/>
            <person name="Alfaro M."/>
            <person name="Sun H."/>
            <person name="Tritt A."/>
            <person name="Yoshinaga Y."/>
            <person name="Zwiers L.-H."/>
            <person name="Turgeon B."/>
            <person name="Goodwin S."/>
            <person name="Spatafora J."/>
            <person name="Crous P."/>
            <person name="Grigoriev I."/>
        </authorList>
    </citation>
    <scope>NUCLEOTIDE SEQUENCE</scope>
    <source>
        <strain evidence="8">CBS 109.77</strain>
    </source>
</reference>
<dbReference type="OrthoDB" id="192832at2759"/>
<keyword evidence="9" id="KW-1185">Reference proteome</keyword>
<proteinExistence type="inferred from homology"/>
<sequence>MPSMYPPEKAAATSVLPYNSEVAASPSRFHPRSWNWKIWTGIAIAAVVVFVAAIVGGVLGARANAYPNYSKIDYKLQDTYAADDFFSKFTYFTGYDPTHGFVHYVDSPTAMAENLTLVSNTTSSTASTSLSTSGTAILRVDTSDTNATTGRRSVRITSKATYDTGLFIFDIVHSPYGCATWPALWLTDVSNWPQNGEIDVVEAVNAATSGNQVTLHTTKGCQIGKARKRKQTGTALTYDCYNGTDGNVGCGVQGPVDTFGAAYNALGGGVYALELRSAGIRVWSFARSAIPADIASQAPDPSTWGTALADFPNLECDIGSHFRNQTIVVNIDLCGDWAGQKSIFQQGGACSGTCSEWVASEAESFSEAYWEFGGFWVYGAA</sequence>
<dbReference type="Proteomes" id="UP000799757">
    <property type="component" value="Unassembled WGS sequence"/>
</dbReference>
<evidence type="ECO:0000313" key="8">
    <source>
        <dbReference type="EMBL" id="KAF2790338.1"/>
    </source>
</evidence>
<dbReference type="AlphaFoldDB" id="A0A6A6X297"/>
<evidence type="ECO:0000256" key="5">
    <source>
        <dbReference type="ARBA" id="ARBA00023295"/>
    </source>
</evidence>
<keyword evidence="5" id="KW-0326">Glycosidase</keyword>
<evidence type="ECO:0000256" key="4">
    <source>
        <dbReference type="ARBA" id="ARBA00022801"/>
    </source>
</evidence>
<dbReference type="PANTHER" id="PTHR10963:SF42">
    <property type="entry name" value="PUTATIVE (AFU_ORTHOLOGUE AFUA_5G02280)-RELATED"/>
    <property type="match status" value="1"/>
</dbReference>
<keyword evidence="6" id="KW-0812">Transmembrane</keyword>
<evidence type="ECO:0000256" key="1">
    <source>
        <dbReference type="ARBA" id="ARBA00000124"/>
    </source>
</evidence>
<dbReference type="GO" id="GO:0009251">
    <property type="term" value="P:glucan catabolic process"/>
    <property type="evidence" value="ECO:0007669"/>
    <property type="project" value="TreeGrafter"/>
</dbReference>
<organism evidence="8 9">
    <name type="scientific">Melanomma pulvis-pyrius CBS 109.77</name>
    <dbReference type="NCBI Taxonomy" id="1314802"/>
    <lineage>
        <taxon>Eukaryota</taxon>
        <taxon>Fungi</taxon>
        <taxon>Dikarya</taxon>
        <taxon>Ascomycota</taxon>
        <taxon>Pezizomycotina</taxon>
        <taxon>Dothideomycetes</taxon>
        <taxon>Pleosporomycetidae</taxon>
        <taxon>Pleosporales</taxon>
        <taxon>Melanommataceae</taxon>
        <taxon>Melanomma</taxon>
    </lineage>
</organism>
<dbReference type="EMBL" id="MU002079">
    <property type="protein sequence ID" value="KAF2790338.1"/>
    <property type="molecule type" value="Genomic_DNA"/>
</dbReference>
<dbReference type="CDD" id="cd02181">
    <property type="entry name" value="GH16_fungal_Lam16A_glucanase"/>
    <property type="match status" value="1"/>
</dbReference>
<comment type="catalytic activity">
    <reaction evidence="1">
        <text>Endohydrolysis of (1-&gt;3)- or (1-&gt;4)-linkages in beta-D-glucans when the glucose residue whose reducing group is involved in the linkage to be hydrolyzed is itself substituted at C-3.</text>
        <dbReference type="EC" id="3.2.1.6"/>
    </reaction>
</comment>
<feature type="transmembrane region" description="Helical" evidence="6">
    <location>
        <begin position="38"/>
        <end position="61"/>
    </location>
</feature>
<dbReference type="Gene3D" id="2.60.120.200">
    <property type="match status" value="1"/>
</dbReference>
<dbReference type="PANTHER" id="PTHR10963">
    <property type="entry name" value="GLYCOSYL HYDROLASE-RELATED"/>
    <property type="match status" value="1"/>
</dbReference>
<keyword evidence="6" id="KW-1133">Transmembrane helix</keyword>
<name>A0A6A6X297_9PLEO</name>
<dbReference type="InterPro" id="IPR013320">
    <property type="entry name" value="ConA-like_dom_sf"/>
</dbReference>
<evidence type="ECO:0000256" key="6">
    <source>
        <dbReference type="SAM" id="Phobius"/>
    </source>
</evidence>
<dbReference type="GO" id="GO:0052861">
    <property type="term" value="F:endo-1,3(4)-beta-glucanase activity"/>
    <property type="evidence" value="ECO:0007669"/>
    <property type="project" value="UniProtKB-EC"/>
</dbReference>
<comment type="similarity">
    <text evidence="2">Belongs to the glycosyl hydrolase 16 family.</text>
</comment>
<accession>A0A6A6X297</accession>
<feature type="domain" description="GH16" evidence="7">
    <location>
        <begin position="72"/>
        <end position="366"/>
    </location>
</feature>
<evidence type="ECO:0000313" key="9">
    <source>
        <dbReference type="Proteomes" id="UP000799757"/>
    </source>
</evidence>
<dbReference type="InterPro" id="IPR050546">
    <property type="entry name" value="Glycosyl_Hydrlase_16"/>
</dbReference>
<evidence type="ECO:0000256" key="2">
    <source>
        <dbReference type="ARBA" id="ARBA00006865"/>
    </source>
</evidence>
<evidence type="ECO:0000256" key="3">
    <source>
        <dbReference type="ARBA" id="ARBA00012599"/>
    </source>
</evidence>
<dbReference type="SUPFAM" id="SSF49899">
    <property type="entry name" value="Concanavalin A-like lectins/glucanases"/>
    <property type="match status" value="1"/>
</dbReference>
<gene>
    <name evidence="8" type="ORF">K505DRAFT_364802</name>
</gene>
<protein>
    <recommendedName>
        <fullName evidence="3">endo-1,3(4)-beta-glucanase</fullName>
        <ecNumber evidence="3">3.2.1.6</ecNumber>
    </recommendedName>
</protein>
<dbReference type="PROSITE" id="PS51762">
    <property type="entry name" value="GH16_2"/>
    <property type="match status" value="1"/>
</dbReference>
<keyword evidence="6" id="KW-0472">Membrane</keyword>
<keyword evidence="4 8" id="KW-0378">Hydrolase</keyword>